<dbReference type="InterPro" id="IPR000182">
    <property type="entry name" value="GNAT_dom"/>
</dbReference>
<dbReference type="Pfam" id="PF00583">
    <property type="entry name" value="Acetyltransf_1"/>
    <property type="match status" value="1"/>
</dbReference>
<proteinExistence type="predicted"/>
<feature type="compositionally biased region" description="Low complexity" evidence="1">
    <location>
        <begin position="188"/>
        <end position="197"/>
    </location>
</feature>
<dbReference type="InterPro" id="IPR016181">
    <property type="entry name" value="Acyl_CoA_acyltransferase"/>
</dbReference>
<gene>
    <name evidence="3" type="ORF">RM649_35410</name>
</gene>
<feature type="domain" description="N-acetyltransferase" evidence="2">
    <location>
        <begin position="1"/>
        <end position="165"/>
    </location>
</feature>
<organism evidence="3 4">
    <name type="scientific">Streptomyces salyersiae</name>
    <dbReference type="NCBI Taxonomy" id="3075530"/>
    <lineage>
        <taxon>Bacteria</taxon>
        <taxon>Bacillati</taxon>
        <taxon>Actinomycetota</taxon>
        <taxon>Actinomycetes</taxon>
        <taxon>Kitasatosporales</taxon>
        <taxon>Streptomycetaceae</taxon>
        <taxon>Streptomyces</taxon>
    </lineage>
</organism>
<evidence type="ECO:0000256" key="1">
    <source>
        <dbReference type="SAM" id="MobiDB-lite"/>
    </source>
</evidence>
<dbReference type="Proteomes" id="UP001183777">
    <property type="component" value="Unassembled WGS sequence"/>
</dbReference>
<dbReference type="EMBL" id="JAVREX010000033">
    <property type="protein sequence ID" value="MDT0432892.1"/>
    <property type="molecule type" value="Genomic_DNA"/>
</dbReference>
<dbReference type="CDD" id="cd04301">
    <property type="entry name" value="NAT_SF"/>
    <property type="match status" value="1"/>
</dbReference>
<evidence type="ECO:0000313" key="4">
    <source>
        <dbReference type="Proteomes" id="UP001183777"/>
    </source>
</evidence>
<keyword evidence="4" id="KW-1185">Reference proteome</keyword>
<evidence type="ECO:0000259" key="2">
    <source>
        <dbReference type="PROSITE" id="PS51186"/>
    </source>
</evidence>
<dbReference type="Gene3D" id="3.40.630.30">
    <property type="match status" value="1"/>
</dbReference>
<feature type="region of interest" description="Disordered" evidence="1">
    <location>
        <begin position="171"/>
        <end position="207"/>
    </location>
</feature>
<name>A0ABU2RVM3_9ACTN</name>
<evidence type="ECO:0000313" key="3">
    <source>
        <dbReference type="EMBL" id="MDT0432892.1"/>
    </source>
</evidence>
<reference evidence="4" key="1">
    <citation type="submission" date="2023-07" db="EMBL/GenBank/DDBJ databases">
        <title>30 novel species of actinomycetes from the DSMZ collection.</title>
        <authorList>
            <person name="Nouioui I."/>
        </authorList>
    </citation>
    <scope>NUCLEOTIDE SEQUENCE [LARGE SCALE GENOMIC DNA]</scope>
    <source>
        <strain evidence="4">DSM 41770</strain>
    </source>
</reference>
<dbReference type="PROSITE" id="PS51186">
    <property type="entry name" value="GNAT"/>
    <property type="match status" value="1"/>
</dbReference>
<comment type="caution">
    <text evidence="3">The sequence shown here is derived from an EMBL/GenBank/DDBJ whole genome shotgun (WGS) entry which is preliminary data.</text>
</comment>
<feature type="compositionally biased region" description="Basic and acidic residues" evidence="1">
    <location>
        <begin position="198"/>
        <end position="207"/>
    </location>
</feature>
<sequence>MIIVPAQEADLHRLLKFRKDTSVWLGAQGIDQWAKPFPAEHILASIRAGEVYMVKEQPDADAAATVTLDQDADVRLWTAEERTHAARYVHKLTVDRKYAGTGLGARILDWAGDRAAREGAQWLRLDAWTTNPRLHAYYEAQGFEHIRTSTNPNVVSGWVAQRPAKVADHGLMQPTGKSPHAGHREGAGHAARTAAIADGHDSGDTPP</sequence>
<protein>
    <submittedName>
        <fullName evidence="3">GNAT family N-acetyltransferase</fullName>
    </submittedName>
</protein>
<dbReference type="SUPFAM" id="SSF55729">
    <property type="entry name" value="Acyl-CoA N-acyltransferases (Nat)"/>
    <property type="match status" value="1"/>
</dbReference>
<accession>A0ABU2RVM3</accession>
<dbReference type="RefSeq" id="WP_311661814.1">
    <property type="nucleotide sequence ID" value="NZ_JAVREX010000033.1"/>
</dbReference>